<accession>A0A0X8JD71</accession>
<dbReference type="AlphaFoldDB" id="A0A0X8JD71"/>
<proteinExistence type="predicted"/>
<organism evidence="3 4">
    <name type="scientific">Actinomyces radicidentis</name>
    <dbReference type="NCBI Taxonomy" id="111015"/>
    <lineage>
        <taxon>Bacteria</taxon>
        <taxon>Bacillati</taxon>
        <taxon>Actinomycetota</taxon>
        <taxon>Actinomycetes</taxon>
        <taxon>Actinomycetales</taxon>
        <taxon>Actinomycetaceae</taxon>
        <taxon>Actinomyces</taxon>
    </lineage>
</organism>
<feature type="compositionally biased region" description="Low complexity" evidence="1">
    <location>
        <begin position="11"/>
        <end position="23"/>
    </location>
</feature>
<evidence type="ECO:0000256" key="2">
    <source>
        <dbReference type="SAM" id="Phobius"/>
    </source>
</evidence>
<keyword evidence="2" id="KW-0812">Transmembrane</keyword>
<dbReference type="Proteomes" id="UP000065220">
    <property type="component" value="Chromosome"/>
</dbReference>
<evidence type="ECO:0000313" key="3">
    <source>
        <dbReference type="EMBL" id="AMD86387.1"/>
    </source>
</evidence>
<dbReference type="STRING" id="111015.AXF14_00670"/>
<dbReference type="KEGG" id="ard:AXF14_00670"/>
<dbReference type="RefSeq" id="WP_067939087.1">
    <property type="nucleotide sequence ID" value="NZ_CAUHMM010000078.1"/>
</dbReference>
<feature type="region of interest" description="Disordered" evidence="1">
    <location>
        <begin position="147"/>
        <end position="209"/>
    </location>
</feature>
<gene>
    <name evidence="3" type="ORF">AXF14_00670</name>
</gene>
<evidence type="ECO:0000313" key="4">
    <source>
        <dbReference type="Proteomes" id="UP000065220"/>
    </source>
</evidence>
<feature type="transmembrane region" description="Helical" evidence="2">
    <location>
        <begin position="29"/>
        <end position="50"/>
    </location>
</feature>
<reference evidence="4" key="1">
    <citation type="submission" date="2016-02" db="EMBL/GenBank/DDBJ databases">
        <authorList>
            <person name="Holder M.E."/>
            <person name="Ajami N.J."/>
            <person name="Petrosino J.F."/>
        </authorList>
    </citation>
    <scope>NUCLEOTIDE SEQUENCE [LARGE SCALE GENOMIC DNA]</scope>
    <source>
        <strain evidence="4">CCUG 36733</strain>
    </source>
</reference>
<feature type="transmembrane region" description="Helical" evidence="2">
    <location>
        <begin position="226"/>
        <end position="245"/>
    </location>
</feature>
<feature type="transmembrane region" description="Helical" evidence="2">
    <location>
        <begin position="118"/>
        <end position="136"/>
    </location>
</feature>
<evidence type="ECO:0000256" key="1">
    <source>
        <dbReference type="SAM" id="MobiDB-lite"/>
    </source>
</evidence>
<name>A0A0X8JD71_ACTRD</name>
<feature type="transmembrane region" description="Helical" evidence="2">
    <location>
        <begin position="91"/>
        <end position="112"/>
    </location>
</feature>
<sequence>MTAPTADPRSESAPAAEAPQTPAPRARDWVAMLAPIAAGIVAVPGSVSALEAFREGRSLLFFWGQLAALGVLAVMIITTVVLFGRILRHRGAFVTCFILGMLVMVGLAVSLHTVAFRVPPVVGGGVDVLLLIWSVIGMRRLRGAGQAPAAEPAAPDDDGAEVAADGAPPSEPGTDPGTADDAVEQAEPAPELPASYPPPTPVEDDSETALQRAERHARWAVWRLRLLDWIFVILAVVGCLLTVLGY</sequence>
<protein>
    <submittedName>
        <fullName evidence="3">Uncharacterized protein</fullName>
    </submittedName>
</protein>
<keyword evidence="4" id="KW-1185">Reference proteome</keyword>
<dbReference type="EMBL" id="CP014228">
    <property type="protein sequence ID" value="AMD86387.1"/>
    <property type="molecule type" value="Genomic_DNA"/>
</dbReference>
<feature type="region of interest" description="Disordered" evidence="1">
    <location>
        <begin position="1"/>
        <end position="23"/>
    </location>
</feature>
<feature type="transmembrane region" description="Helical" evidence="2">
    <location>
        <begin position="62"/>
        <end position="84"/>
    </location>
</feature>
<keyword evidence="2" id="KW-0472">Membrane</keyword>
<keyword evidence="2" id="KW-1133">Transmembrane helix</keyword>